<protein>
    <submittedName>
        <fullName evidence="1">Transcriptional regulator</fullName>
    </submittedName>
</protein>
<accession>A0A1T1AYP9</accession>
<dbReference type="GO" id="GO:0006355">
    <property type="term" value="P:regulation of DNA-templated transcription"/>
    <property type="evidence" value="ECO:0007669"/>
    <property type="project" value="UniProtKB-ARBA"/>
</dbReference>
<dbReference type="CDD" id="cd05403">
    <property type="entry name" value="NT_KNTase_like"/>
    <property type="match status" value="1"/>
</dbReference>
<dbReference type="InterPro" id="IPR036390">
    <property type="entry name" value="WH_DNA-bd_sf"/>
</dbReference>
<dbReference type="SUPFAM" id="SSF46785">
    <property type="entry name" value="Winged helix' DNA-binding domain"/>
    <property type="match status" value="1"/>
</dbReference>
<dbReference type="SUPFAM" id="SSF81301">
    <property type="entry name" value="Nucleotidyltransferase"/>
    <property type="match status" value="1"/>
</dbReference>
<dbReference type="Gene3D" id="3.30.460.10">
    <property type="entry name" value="Beta Polymerase, domain 2"/>
    <property type="match status" value="1"/>
</dbReference>
<name>A0A1T1AYP9_RHOFE</name>
<sequence length="207" mass="22326">MGIFISPTESPSLADALFPKVRQRILAVLFGAPDRSFYANELIALAASGTGAVQRELASLSESGLLTVSKQGNQKHYQANANTPVFTELRALVLKTMGLADVLRNALSPLAAQIDFAFVYGSVARQQDTAQSDVDVMIISASLAYGEVFGALEDASLSLERKVNPTLYSPSDWDKRVAQDSAFVTRVLQQPKIWLIGSEEQIHAPSA</sequence>
<dbReference type="STRING" id="28066.RF819_16720"/>
<dbReference type="Proteomes" id="UP000190750">
    <property type="component" value="Unassembled WGS sequence"/>
</dbReference>
<evidence type="ECO:0000313" key="1">
    <source>
        <dbReference type="EMBL" id="OOV09220.1"/>
    </source>
</evidence>
<comment type="caution">
    <text evidence="1">The sequence shown here is derived from an EMBL/GenBank/DDBJ whole genome shotgun (WGS) entry which is preliminary data.</text>
</comment>
<reference evidence="1 2" key="1">
    <citation type="submission" date="2017-01" db="EMBL/GenBank/DDBJ databases">
        <title>Genome sequencing of Rhodoferax fermentans JCM 7819.</title>
        <authorList>
            <person name="Kim Y.J."/>
            <person name="Farh M.E.-A."/>
            <person name="Yang D.-C."/>
        </authorList>
    </citation>
    <scope>NUCLEOTIDE SEQUENCE [LARGE SCALE GENOMIC DNA]</scope>
    <source>
        <strain evidence="1 2">JCM 7819</strain>
    </source>
</reference>
<dbReference type="InterPro" id="IPR043519">
    <property type="entry name" value="NT_sf"/>
</dbReference>
<dbReference type="CDD" id="cd00090">
    <property type="entry name" value="HTH_ARSR"/>
    <property type="match status" value="1"/>
</dbReference>
<gene>
    <name evidence="1" type="ORF">RF819_16720</name>
</gene>
<proteinExistence type="predicted"/>
<keyword evidence="2" id="KW-1185">Reference proteome</keyword>
<dbReference type="AlphaFoldDB" id="A0A1T1AYP9"/>
<dbReference type="EMBL" id="MTJN01000002">
    <property type="protein sequence ID" value="OOV09220.1"/>
    <property type="molecule type" value="Genomic_DNA"/>
</dbReference>
<organism evidence="1 2">
    <name type="scientific">Rhodoferax fermentans</name>
    <dbReference type="NCBI Taxonomy" id="28066"/>
    <lineage>
        <taxon>Bacteria</taxon>
        <taxon>Pseudomonadati</taxon>
        <taxon>Pseudomonadota</taxon>
        <taxon>Betaproteobacteria</taxon>
        <taxon>Burkholderiales</taxon>
        <taxon>Comamonadaceae</taxon>
        <taxon>Rhodoferax</taxon>
    </lineage>
</organism>
<dbReference type="InterPro" id="IPR011991">
    <property type="entry name" value="ArsR-like_HTH"/>
</dbReference>
<dbReference type="Gene3D" id="1.10.10.10">
    <property type="entry name" value="Winged helix-like DNA-binding domain superfamily/Winged helix DNA-binding domain"/>
    <property type="match status" value="1"/>
</dbReference>
<dbReference type="InterPro" id="IPR036388">
    <property type="entry name" value="WH-like_DNA-bd_sf"/>
</dbReference>
<evidence type="ECO:0000313" key="2">
    <source>
        <dbReference type="Proteomes" id="UP000190750"/>
    </source>
</evidence>